<feature type="compositionally biased region" description="Low complexity" evidence="1">
    <location>
        <begin position="31"/>
        <end position="44"/>
    </location>
</feature>
<keyword evidence="3" id="KW-1185">Reference proteome</keyword>
<gene>
    <name evidence="2" type="ORF">BN2614_LOCUS1</name>
</gene>
<evidence type="ECO:0000256" key="1">
    <source>
        <dbReference type="SAM" id="MobiDB-lite"/>
    </source>
</evidence>
<organism evidence="2 3">
    <name type="scientific">Gulo gulo</name>
    <name type="common">Wolverine</name>
    <name type="synonym">Gluton</name>
    <dbReference type="NCBI Taxonomy" id="48420"/>
    <lineage>
        <taxon>Eukaryota</taxon>
        <taxon>Metazoa</taxon>
        <taxon>Chordata</taxon>
        <taxon>Craniata</taxon>
        <taxon>Vertebrata</taxon>
        <taxon>Euteleostomi</taxon>
        <taxon>Mammalia</taxon>
        <taxon>Eutheria</taxon>
        <taxon>Laurasiatheria</taxon>
        <taxon>Carnivora</taxon>
        <taxon>Caniformia</taxon>
        <taxon>Musteloidea</taxon>
        <taxon>Mustelidae</taxon>
        <taxon>Guloninae</taxon>
        <taxon>Gulo</taxon>
    </lineage>
</organism>
<accession>A0A9X9PYX0</accession>
<protein>
    <submittedName>
        <fullName evidence="2">Uncharacterized protein</fullName>
    </submittedName>
</protein>
<feature type="compositionally biased region" description="Gly residues" evidence="1">
    <location>
        <begin position="1"/>
        <end position="18"/>
    </location>
</feature>
<reference evidence="2 3" key="1">
    <citation type="submission" date="2018-10" db="EMBL/GenBank/DDBJ databases">
        <authorList>
            <person name="Ekblom R."/>
            <person name="Jareborg N."/>
        </authorList>
    </citation>
    <scope>NUCLEOTIDE SEQUENCE [LARGE SCALE GENOMIC DNA]</scope>
    <source>
        <tissue evidence="2">Muscle</tissue>
    </source>
</reference>
<evidence type="ECO:0000313" key="2">
    <source>
        <dbReference type="EMBL" id="VCW78481.1"/>
    </source>
</evidence>
<comment type="caution">
    <text evidence="2">The sequence shown here is derived from an EMBL/GenBank/DDBJ whole genome shotgun (WGS) entry which is preliminary data.</text>
</comment>
<proteinExistence type="predicted"/>
<dbReference type="Proteomes" id="UP000269945">
    <property type="component" value="Unassembled WGS sequence"/>
</dbReference>
<sequence>MGLGGSGEGGDSGRGSGFFRGSRERPPRRTAPPGAARRPATKTRVAAPVSLLRRPRRRLQPSPPPLLEDGKDAGGLLSVGARTDPSSPPR</sequence>
<name>A0A9X9PYX0_GULGU</name>
<feature type="region of interest" description="Disordered" evidence="1">
    <location>
        <begin position="1"/>
        <end position="90"/>
    </location>
</feature>
<dbReference type="EMBL" id="CYRY02010162">
    <property type="protein sequence ID" value="VCW78481.1"/>
    <property type="molecule type" value="Genomic_DNA"/>
</dbReference>
<evidence type="ECO:0000313" key="3">
    <source>
        <dbReference type="Proteomes" id="UP000269945"/>
    </source>
</evidence>
<dbReference type="AlphaFoldDB" id="A0A9X9PYX0"/>